<feature type="compositionally biased region" description="Basic and acidic residues" evidence="2">
    <location>
        <begin position="1"/>
        <end position="10"/>
    </location>
</feature>
<accession>A0A2A2TAM8</accession>
<dbReference type="Proteomes" id="UP000218238">
    <property type="component" value="Unassembled WGS sequence"/>
</dbReference>
<gene>
    <name evidence="3" type="ORF">CK510_28420</name>
</gene>
<evidence type="ECO:0000256" key="2">
    <source>
        <dbReference type="SAM" id="MobiDB-lite"/>
    </source>
</evidence>
<proteinExistence type="predicted"/>
<keyword evidence="4" id="KW-1185">Reference proteome</keyword>
<evidence type="ECO:0000313" key="4">
    <source>
        <dbReference type="Proteomes" id="UP000218238"/>
    </source>
</evidence>
<organism evidence="3 4">
    <name type="scientific">Brunnivagina elsteri CCALA 953</name>
    <dbReference type="NCBI Taxonomy" id="987040"/>
    <lineage>
        <taxon>Bacteria</taxon>
        <taxon>Bacillati</taxon>
        <taxon>Cyanobacteriota</taxon>
        <taxon>Cyanophyceae</taxon>
        <taxon>Nostocales</taxon>
        <taxon>Calotrichaceae</taxon>
        <taxon>Brunnivagina</taxon>
    </lineage>
</organism>
<name>A0A2A2TAM8_9CYAN</name>
<dbReference type="EMBL" id="NTFS01000565">
    <property type="protein sequence ID" value="PAX48252.1"/>
    <property type="molecule type" value="Genomic_DNA"/>
</dbReference>
<dbReference type="AlphaFoldDB" id="A0A2A2TAM8"/>
<feature type="region of interest" description="Disordered" evidence="2">
    <location>
        <begin position="1"/>
        <end position="29"/>
    </location>
</feature>
<feature type="coiled-coil region" evidence="1">
    <location>
        <begin position="42"/>
        <end position="83"/>
    </location>
</feature>
<sequence>MRRAERKSSDDDNAINNPRSRKPEPIPPRDLQLLLGTIRAQRDQWQQKAKDNEEAVTQAQQEIEAYQNENNELKERAAKSYQTRTYALTEKSK</sequence>
<protein>
    <submittedName>
        <fullName evidence="3">Uncharacterized protein</fullName>
    </submittedName>
</protein>
<evidence type="ECO:0000256" key="1">
    <source>
        <dbReference type="SAM" id="Coils"/>
    </source>
</evidence>
<reference evidence="3 4" key="1">
    <citation type="submission" date="2017-08" db="EMBL/GenBank/DDBJ databases">
        <title>Draft genome sequence of filamentous cyanobacterium Calothrix elsteri CCALA 953.</title>
        <authorList>
            <person name="Gagunashvili A.N."/>
            <person name="Elster J."/>
            <person name="Andresson O.S."/>
        </authorList>
    </citation>
    <scope>NUCLEOTIDE SEQUENCE [LARGE SCALE GENOMIC DNA]</scope>
    <source>
        <strain evidence="3 4">CCALA 953</strain>
    </source>
</reference>
<evidence type="ECO:0000313" key="3">
    <source>
        <dbReference type="EMBL" id="PAX48252.1"/>
    </source>
</evidence>
<keyword evidence="1" id="KW-0175">Coiled coil</keyword>
<comment type="caution">
    <text evidence="3">The sequence shown here is derived from an EMBL/GenBank/DDBJ whole genome shotgun (WGS) entry which is preliminary data.</text>
</comment>